<protein>
    <submittedName>
        <fullName evidence="1">Uncharacterized protein</fullName>
    </submittedName>
</protein>
<feature type="non-terminal residue" evidence="1">
    <location>
        <position position="240"/>
    </location>
</feature>
<gene>
    <name evidence="1" type="ORF">QAD02_023630</name>
</gene>
<dbReference type="EMBL" id="CM056741">
    <property type="protein sequence ID" value="KAJ8687836.1"/>
    <property type="molecule type" value="Genomic_DNA"/>
</dbReference>
<reference evidence="1" key="1">
    <citation type="submission" date="2023-04" db="EMBL/GenBank/DDBJ databases">
        <title>A chromosome-level genome assembly of the parasitoid wasp Eretmocerus hayati.</title>
        <authorList>
            <person name="Zhong Y."/>
            <person name="Liu S."/>
            <person name="Liu Y."/>
        </authorList>
    </citation>
    <scope>NUCLEOTIDE SEQUENCE</scope>
    <source>
        <strain evidence="1">ZJU_SS_LIU_2023</strain>
    </source>
</reference>
<proteinExistence type="predicted"/>
<evidence type="ECO:0000313" key="1">
    <source>
        <dbReference type="EMBL" id="KAJ8687836.1"/>
    </source>
</evidence>
<accession>A0ACC2PYH8</accession>
<sequence>MTYKVTRRCFYQGKDSRKLSEGEGCEYSGHEVKYFTGEARKSNESQCPILPSCSEKQLILPAPGSSTPHHSNRSCVTSTPSRDHSQPIAGEVEAGEMGEGNDDRTPTNRVRRSIEGARSAINSPHKQKRLRLLQAKERKASTTLGIIMFAFTMCWLPFFVLAVVRIILHDPNDIPALLSSVFLWLGYCNSMLNPVIYATLNRDFRKPFREILFCRCDNLQHMMREDFYHSQYGDPANSHM</sequence>
<comment type="caution">
    <text evidence="1">The sequence shown here is derived from an EMBL/GenBank/DDBJ whole genome shotgun (WGS) entry which is preliminary data.</text>
</comment>
<dbReference type="Proteomes" id="UP001239111">
    <property type="component" value="Chromosome 1"/>
</dbReference>
<name>A0ACC2PYH8_9HYME</name>
<evidence type="ECO:0000313" key="2">
    <source>
        <dbReference type="Proteomes" id="UP001239111"/>
    </source>
</evidence>
<keyword evidence="2" id="KW-1185">Reference proteome</keyword>
<organism evidence="1 2">
    <name type="scientific">Eretmocerus hayati</name>
    <dbReference type="NCBI Taxonomy" id="131215"/>
    <lineage>
        <taxon>Eukaryota</taxon>
        <taxon>Metazoa</taxon>
        <taxon>Ecdysozoa</taxon>
        <taxon>Arthropoda</taxon>
        <taxon>Hexapoda</taxon>
        <taxon>Insecta</taxon>
        <taxon>Pterygota</taxon>
        <taxon>Neoptera</taxon>
        <taxon>Endopterygota</taxon>
        <taxon>Hymenoptera</taxon>
        <taxon>Apocrita</taxon>
        <taxon>Proctotrupomorpha</taxon>
        <taxon>Chalcidoidea</taxon>
        <taxon>Aphelinidae</taxon>
        <taxon>Aphelininae</taxon>
        <taxon>Eretmocerus</taxon>
    </lineage>
</organism>